<keyword evidence="2" id="KW-0479">Metal-binding</keyword>
<protein>
    <recommendedName>
        <fullName evidence="2">Peptide deformylase</fullName>
        <shortName evidence="2">PDF</shortName>
        <ecNumber evidence="2">3.5.1.88</ecNumber>
    </recommendedName>
    <alternativeName>
        <fullName evidence="2">Polypeptide deformylase</fullName>
    </alternativeName>
</protein>
<dbReference type="PANTHER" id="PTHR10458">
    <property type="entry name" value="PEPTIDE DEFORMYLASE"/>
    <property type="match status" value="1"/>
</dbReference>
<keyword evidence="5" id="KW-1185">Reference proteome</keyword>
<feature type="binding site" evidence="2">
    <location>
        <position position="178"/>
    </location>
    <ligand>
        <name>Fe cation</name>
        <dbReference type="ChEBI" id="CHEBI:24875"/>
    </ligand>
</feature>
<evidence type="ECO:0000256" key="2">
    <source>
        <dbReference type="HAMAP-Rule" id="MF_00163"/>
    </source>
</evidence>
<comment type="function">
    <text evidence="2">Removes the formyl group from the N-terminal Met of newly synthesized proteins. Requires at least a dipeptide for an efficient rate of reaction. N-terminal L-methionine is a prerequisite for activity but the enzyme has broad specificity at other positions.</text>
</comment>
<evidence type="ECO:0000313" key="4">
    <source>
        <dbReference type="EMBL" id="GAA0261657.1"/>
    </source>
</evidence>
<feature type="binding site" evidence="2">
    <location>
        <position position="182"/>
    </location>
    <ligand>
        <name>Fe cation</name>
        <dbReference type="ChEBI" id="CHEBI:24875"/>
    </ligand>
</feature>
<evidence type="ECO:0000313" key="5">
    <source>
        <dbReference type="Proteomes" id="UP001500967"/>
    </source>
</evidence>
<sequence length="218" mass="23492">MSLPPAVPVTDSPGGGSGSSASRPAAVPAGPSSALMRQLGIAQLGEEPMLRSTARPFVLPAEAGEARAVVRALHERLVAIRKVHTFTKGTGLAAPQIRIDRRATVVIDPDGQRIELVNPWVVDESPEVDEPKYEGCLSFFDARGRLARPLRITVEHQGYDGSPRVSVFTESVARLVMHEIDHLDGTLYADRMDVTEKLIAASDYRGTGHRWDYGSSGG</sequence>
<dbReference type="InterPro" id="IPR036821">
    <property type="entry name" value="Peptide_deformylase_sf"/>
</dbReference>
<feature type="compositionally biased region" description="Low complexity" evidence="3">
    <location>
        <begin position="19"/>
        <end position="31"/>
    </location>
</feature>
<dbReference type="SUPFAM" id="SSF56420">
    <property type="entry name" value="Peptide deformylase"/>
    <property type="match status" value="1"/>
</dbReference>
<feature type="region of interest" description="Disordered" evidence="3">
    <location>
        <begin position="1"/>
        <end position="31"/>
    </location>
</feature>
<reference evidence="4 5" key="1">
    <citation type="journal article" date="2019" name="Int. J. Syst. Evol. Microbiol.">
        <title>The Global Catalogue of Microorganisms (GCM) 10K type strain sequencing project: providing services to taxonomists for standard genome sequencing and annotation.</title>
        <authorList>
            <consortium name="The Broad Institute Genomics Platform"/>
            <consortium name="The Broad Institute Genome Sequencing Center for Infectious Disease"/>
            <person name="Wu L."/>
            <person name="Ma J."/>
        </authorList>
    </citation>
    <scope>NUCLEOTIDE SEQUENCE [LARGE SCALE GENOMIC DNA]</scope>
    <source>
        <strain evidence="4 5">JCM 10425</strain>
    </source>
</reference>
<dbReference type="EMBL" id="BAAAGX010000020">
    <property type="protein sequence ID" value="GAA0261657.1"/>
    <property type="molecule type" value="Genomic_DNA"/>
</dbReference>
<dbReference type="PRINTS" id="PR01576">
    <property type="entry name" value="PDEFORMYLASE"/>
</dbReference>
<dbReference type="InterPro" id="IPR023635">
    <property type="entry name" value="Peptide_deformylase"/>
</dbReference>
<comment type="catalytic activity">
    <reaction evidence="2">
        <text>N-terminal N-formyl-L-methionyl-[peptide] + H2O = N-terminal L-methionyl-[peptide] + formate</text>
        <dbReference type="Rhea" id="RHEA:24420"/>
        <dbReference type="Rhea" id="RHEA-COMP:10639"/>
        <dbReference type="Rhea" id="RHEA-COMP:10640"/>
        <dbReference type="ChEBI" id="CHEBI:15377"/>
        <dbReference type="ChEBI" id="CHEBI:15740"/>
        <dbReference type="ChEBI" id="CHEBI:49298"/>
        <dbReference type="ChEBI" id="CHEBI:64731"/>
        <dbReference type="EC" id="3.5.1.88"/>
    </reaction>
</comment>
<dbReference type="Gene3D" id="3.90.45.10">
    <property type="entry name" value="Peptide deformylase"/>
    <property type="match status" value="1"/>
</dbReference>
<dbReference type="PANTHER" id="PTHR10458:SF22">
    <property type="entry name" value="PEPTIDE DEFORMYLASE"/>
    <property type="match status" value="1"/>
</dbReference>
<accession>A0ABN0UU90</accession>
<evidence type="ECO:0000256" key="3">
    <source>
        <dbReference type="SAM" id="MobiDB-lite"/>
    </source>
</evidence>
<feature type="active site" evidence="2">
    <location>
        <position position="179"/>
    </location>
</feature>
<dbReference type="Proteomes" id="UP001500967">
    <property type="component" value="Unassembled WGS sequence"/>
</dbReference>
<dbReference type="Pfam" id="PF01327">
    <property type="entry name" value="Pep_deformylase"/>
    <property type="match status" value="1"/>
</dbReference>
<proteinExistence type="inferred from homology"/>
<comment type="similarity">
    <text evidence="1 2">Belongs to the polypeptide deformylase family.</text>
</comment>
<feature type="binding site" evidence="2">
    <location>
        <position position="136"/>
    </location>
    <ligand>
        <name>Fe cation</name>
        <dbReference type="ChEBI" id="CHEBI:24875"/>
    </ligand>
</feature>
<comment type="caution">
    <text evidence="4">The sequence shown here is derived from an EMBL/GenBank/DDBJ whole genome shotgun (WGS) entry which is preliminary data.</text>
</comment>
<organism evidence="4 5">
    <name type="scientific">Cryptosporangium japonicum</name>
    <dbReference type="NCBI Taxonomy" id="80872"/>
    <lineage>
        <taxon>Bacteria</taxon>
        <taxon>Bacillati</taxon>
        <taxon>Actinomycetota</taxon>
        <taxon>Actinomycetes</taxon>
        <taxon>Cryptosporangiales</taxon>
        <taxon>Cryptosporangiaceae</taxon>
        <taxon>Cryptosporangium</taxon>
    </lineage>
</organism>
<keyword evidence="2" id="KW-0408">Iron</keyword>
<gene>
    <name evidence="2" type="primary">def</name>
    <name evidence="4" type="ORF">GCM10009539_54130</name>
</gene>
<comment type="cofactor">
    <cofactor evidence="2">
        <name>Fe(2+)</name>
        <dbReference type="ChEBI" id="CHEBI:29033"/>
    </cofactor>
    <text evidence="2">Binds 1 Fe(2+) ion.</text>
</comment>
<keyword evidence="2" id="KW-0378">Hydrolase</keyword>
<dbReference type="EC" id="3.5.1.88" evidence="2"/>
<keyword evidence="2" id="KW-0648">Protein biosynthesis</keyword>
<evidence type="ECO:0000256" key="1">
    <source>
        <dbReference type="ARBA" id="ARBA00010759"/>
    </source>
</evidence>
<dbReference type="HAMAP" id="MF_00163">
    <property type="entry name" value="Pep_deformylase"/>
    <property type="match status" value="1"/>
</dbReference>
<name>A0ABN0UU90_9ACTN</name>